<accession>A0A837DFV5</accession>
<dbReference type="OMA" id="IGWGGLY"/>
<dbReference type="PANTHER" id="PTHR43792">
    <property type="entry name" value="GNAT FAMILY, PUTATIVE (AFU_ORTHOLOGUE AFUA_3G00765)-RELATED-RELATED"/>
    <property type="match status" value="1"/>
</dbReference>
<dbReference type="GO" id="GO:0016747">
    <property type="term" value="F:acyltransferase activity, transferring groups other than amino-acyl groups"/>
    <property type="evidence" value="ECO:0007669"/>
    <property type="project" value="InterPro"/>
</dbReference>
<reference evidence="2 3" key="1">
    <citation type="submission" date="2014-10" db="EMBL/GenBank/DDBJ databases">
        <title>Genome sequence of Micropolyspora internatus JCM3315.</title>
        <authorList>
            <person name="Shin S.-K."/>
            <person name="Yi H."/>
        </authorList>
    </citation>
    <scope>NUCLEOTIDE SEQUENCE [LARGE SCALE GENOMIC DNA]</scope>
    <source>
        <strain evidence="2 3">JCM 3315</strain>
    </source>
</reference>
<protein>
    <submittedName>
        <fullName evidence="2">Acetyltransferase</fullName>
    </submittedName>
</protein>
<sequence>MTRRPTFLRTQRLVLRPFTDDDLPVVVGLQCAHQTHPYELSPRTPSEAQAQFVSWRRHWAEHGFGYLVVEHAETHTVLGVGGVQLSSLDGEQVLNLYYRFFPDAWGHGYASEMGAAVIDWSEHAVPEKPVVVVTAVNNAPARRVAEKLAFSEYRRDHFLGVPTVYYRRDPSTAD</sequence>
<comment type="caution">
    <text evidence="2">The sequence shown here is derived from an EMBL/GenBank/DDBJ whole genome shotgun (WGS) entry which is preliminary data.</text>
</comment>
<dbReference type="Proteomes" id="UP000030848">
    <property type="component" value="Unassembled WGS sequence"/>
</dbReference>
<evidence type="ECO:0000313" key="2">
    <source>
        <dbReference type="EMBL" id="KHF45878.1"/>
    </source>
</evidence>
<evidence type="ECO:0000259" key="1">
    <source>
        <dbReference type="PROSITE" id="PS51186"/>
    </source>
</evidence>
<dbReference type="OrthoDB" id="3533156at2"/>
<dbReference type="EMBL" id="JRZE01000001">
    <property type="protein sequence ID" value="KHF45878.1"/>
    <property type="molecule type" value="Genomic_DNA"/>
</dbReference>
<dbReference type="Gene3D" id="3.40.630.30">
    <property type="match status" value="1"/>
</dbReference>
<proteinExistence type="predicted"/>
<dbReference type="InterPro" id="IPR016181">
    <property type="entry name" value="Acyl_CoA_acyltransferase"/>
</dbReference>
<organism evidence="2 3">
    <name type="scientific">Saccharomonospora viridis</name>
    <dbReference type="NCBI Taxonomy" id="1852"/>
    <lineage>
        <taxon>Bacteria</taxon>
        <taxon>Bacillati</taxon>
        <taxon>Actinomycetota</taxon>
        <taxon>Actinomycetes</taxon>
        <taxon>Pseudonocardiales</taxon>
        <taxon>Pseudonocardiaceae</taxon>
        <taxon>Saccharomonospora</taxon>
    </lineage>
</organism>
<dbReference type="InterPro" id="IPR000182">
    <property type="entry name" value="GNAT_dom"/>
</dbReference>
<dbReference type="PANTHER" id="PTHR43792:SF1">
    <property type="entry name" value="N-ACETYLTRANSFERASE DOMAIN-CONTAINING PROTEIN"/>
    <property type="match status" value="1"/>
</dbReference>
<dbReference type="Pfam" id="PF13302">
    <property type="entry name" value="Acetyltransf_3"/>
    <property type="match status" value="1"/>
</dbReference>
<keyword evidence="2" id="KW-0808">Transferase</keyword>
<dbReference type="AlphaFoldDB" id="A0A837DFV5"/>
<dbReference type="PROSITE" id="PS51186">
    <property type="entry name" value="GNAT"/>
    <property type="match status" value="1"/>
</dbReference>
<dbReference type="RefSeq" id="WP_015787223.1">
    <property type="nucleotide sequence ID" value="NZ_CALJZO010000045.1"/>
</dbReference>
<dbReference type="InterPro" id="IPR051531">
    <property type="entry name" value="N-acetyltransferase"/>
</dbReference>
<name>A0A837DFV5_9PSEU</name>
<evidence type="ECO:0000313" key="3">
    <source>
        <dbReference type="Proteomes" id="UP000030848"/>
    </source>
</evidence>
<dbReference type="SUPFAM" id="SSF55729">
    <property type="entry name" value="Acyl-CoA N-acyltransferases (Nat)"/>
    <property type="match status" value="1"/>
</dbReference>
<feature type="domain" description="N-acetyltransferase" evidence="1">
    <location>
        <begin position="13"/>
        <end position="171"/>
    </location>
</feature>
<gene>
    <name evidence="2" type="ORF">MINT15_01790</name>
</gene>